<protein>
    <submittedName>
        <fullName evidence="2">Uncharacterized protein</fullName>
    </submittedName>
</protein>
<evidence type="ECO:0000256" key="1">
    <source>
        <dbReference type="SAM" id="MobiDB-lite"/>
    </source>
</evidence>
<comment type="caution">
    <text evidence="2">The sequence shown here is derived from an EMBL/GenBank/DDBJ whole genome shotgun (WGS) entry which is preliminary data.</text>
</comment>
<organism evidence="2 3">
    <name type="scientific">Aphis craccivora</name>
    <name type="common">Cowpea aphid</name>
    <dbReference type="NCBI Taxonomy" id="307492"/>
    <lineage>
        <taxon>Eukaryota</taxon>
        <taxon>Metazoa</taxon>
        <taxon>Ecdysozoa</taxon>
        <taxon>Arthropoda</taxon>
        <taxon>Hexapoda</taxon>
        <taxon>Insecta</taxon>
        <taxon>Pterygota</taxon>
        <taxon>Neoptera</taxon>
        <taxon>Paraneoptera</taxon>
        <taxon>Hemiptera</taxon>
        <taxon>Sternorrhyncha</taxon>
        <taxon>Aphidomorpha</taxon>
        <taxon>Aphidoidea</taxon>
        <taxon>Aphididae</taxon>
        <taxon>Aphidini</taxon>
        <taxon>Aphis</taxon>
        <taxon>Aphis</taxon>
    </lineage>
</organism>
<proteinExistence type="predicted"/>
<feature type="compositionally biased region" description="Acidic residues" evidence="1">
    <location>
        <begin position="530"/>
        <end position="550"/>
    </location>
</feature>
<dbReference type="OrthoDB" id="7600614at2759"/>
<accession>A0A6G0VT94</accession>
<gene>
    <name evidence="2" type="ORF">FWK35_00033147</name>
</gene>
<sequence length="550" mass="63001">METENVKKTGRPAALNHDIVFTALREKMHLLFNDDHILKPISDQVWVDLSVTLQYKMSAKTIYVAVYQNRHDWQNKIKNLLGIQNQPNVSSMDTESTSSSSSTGEENNKKLFNLTVPYKSKGNIRYYDILKPGVWTDIINDAFLSNHKLPCCFIYKRGKVNKDISKSKHYLTFEATFKECKNDLFGWSDAKPKPGEPLNLYILTKNTVCDEINHTTKRPLKGIKRKMVGCELSTDVPSNWRRKQVKDLDFGRISPPNLYTNNVLSKTKQDYIDKSLGVINTNPIDSLIELKHTSQAGNIHHIGSDPTNHQLVIYKDITKKYSRLFIDATGSLIKKIKRTSLNLLSGDIFLNEAVVNVGFGQIPVTQMINEKHDSVTISYWLDMWLRCGLSAPSEAVSDYSRALLMAMCKCFCNLSFQSYLDECFSVITGEKTKLLSCFIRIDVSHMIKTFCRLKCLCGIKKKYLKEFYVRCFRLLLTSTDLDTFKNILIAFITVMLSETDGWIDETENQENPSEKYRPADETTNNYIDCDTQDNEDIEIENTDDIDESST</sequence>
<name>A0A6G0VT94_APHCR</name>
<dbReference type="EMBL" id="VUJU01012132">
    <property type="protein sequence ID" value="KAF0708611.1"/>
    <property type="molecule type" value="Genomic_DNA"/>
</dbReference>
<evidence type="ECO:0000313" key="3">
    <source>
        <dbReference type="Proteomes" id="UP000478052"/>
    </source>
</evidence>
<keyword evidence="3" id="KW-1185">Reference proteome</keyword>
<evidence type="ECO:0000313" key="2">
    <source>
        <dbReference type="EMBL" id="KAF0708611.1"/>
    </source>
</evidence>
<reference evidence="2 3" key="1">
    <citation type="submission" date="2019-08" db="EMBL/GenBank/DDBJ databases">
        <title>Whole genome of Aphis craccivora.</title>
        <authorList>
            <person name="Voronova N.V."/>
            <person name="Shulinski R.S."/>
            <person name="Bandarenka Y.V."/>
            <person name="Zhorov D.G."/>
            <person name="Warner D."/>
        </authorList>
    </citation>
    <scope>NUCLEOTIDE SEQUENCE [LARGE SCALE GENOMIC DNA]</scope>
    <source>
        <strain evidence="2">180601</strain>
        <tissue evidence="2">Whole Body</tissue>
    </source>
</reference>
<feature type="region of interest" description="Disordered" evidence="1">
    <location>
        <begin position="506"/>
        <end position="550"/>
    </location>
</feature>
<dbReference type="AlphaFoldDB" id="A0A6G0VT94"/>
<dbReference type="Proteomes" id="UP000478052">
    <property type="component" value="Unassembled WGS sequence"/>
</dbReference>